<feature type="compositionally biased region" description="Pro residues" evidence="1">
    <location>
        <begin position="63"/>
        <end position="84"/>
    </location>
</feature>
<name>A0ABP6X0L4_9PSEU</name>
<proteinExistence type="predicted"/>
<organism evidence="2 3">
    <name type="scientific">Amycolatopsis ultiminotia</name>
    <dbReference type="NCBI Taxonomy" id="543629"/>
    <lineage>
        <taxon>Bacteria</taxon>
        <taxon>Bacillati</taxon>
        <taxon>Actinomycetota</taxon>
        <taxon>Actinomycetes</taxon>
        <taxon>Pseudonocardiales</taxon>
        <taxon>Pseudonocardiaceae</taxon>
        <taxon>Amycolatopsis</taxon>
    </lineage>
</organism>
<evidence type="ECO:0000256" key="1">
    <source>
        <dbReference type="SAM" id="MobiDB-lite"/>
    </source>
</evidence>
<dbReference type="EMBL" id="BAAAZN010000010">
    <property type="protein sequence ID" value="GAA3557625.1"/>
    <property type="molecule type" value="Genomic_DNA"/>
</dbReference>
<evidence type="ECO:0000313" key="3">
    <source>
        <dbReference type="Proteomes" id="UP001500689"/>
    </source>
</evidence>
<sequence length="90" mass="8857">MVGPVADERRPGGTGVKVPDVVEWYAAELAPVGVAGPAPVAAGFGSPVGVEANGVAPAGPVNCDPPVPEEPGWTGPPPVEPTPTWPKTAG</sequence>
<comment type="caution">
    <text evidence="2">The sequence shown here is derived from an EMBL/GenBank/DDBJ whole genome shotgun (WGS) entry which is preliminary data.</text>
</comment>
<feature type="region of interest" description="Disordered" evidence="1">
    <location>
        <begin position="46"/>
        <end position="90"/>
    </location>
</feature>
<reference evidence="3" key="1">
    <citation type="journal article" date="2019" name="Int. J. Syst. Evol. Microbiol.">
        <title>The Global Catalogue of Microorganisms (GCM) 10K type strain sequencing project: providing services to taxonomists for standard genome sequencing and annotation.</title>
        <authorList>
            <consortium name="The Broad Institute Genomics Platform"/>
            <consortium name="The Broad Institute Genome Sequencing Center for Infectious Disease"/>
            <person name="Wu L."/>
            <person name="Ma J."/>
        </authorList>
    </citation>
    <scope>NUCLEOTIDE SEQUENCE [LARGE SCALE GENOMIC DNA]</scope>
    <source>
        <strain evidence="3">JCM 16898</strain>
    </source>
</reference>
<accession>A0ABP6X0L4</accession>
<evidence type="ECO:0000313" key="2">
    <source>
        <dbReference type="EMBL" id="GAA3557625.1"/>
    </source>
</evidence>
<gene>
    <name evidence="2" type="ORF">GCM10022222_46500</name>
</gene>
<keyword evidence="3" id="KW-1185">Reference proteome</keyword>
<protein>
    <submittedName>
        <fullName evidence="2">Uncharacterized protein</fullName>
    </submittedName>
</protein>
<dbReference type="Proteomes" id="UP001500689">
    <property type="component" value="Unassembled WGS sequence"/>
</dbReference>